<dbReference type="CDD" id="cd08547">
    <property type="entry name" value="Type_II_cohesin"/>
    <property type="match status" value="1"/>
</dbReference>
<dbReference type="SUPFAM" id="SSF49384">
    <property type="entry name" value="Carbohydrate-binding domain"/>
    <property type="match status" value="1"/>
</dbReference>
<accession>A0ABV6YLN6</accession>
<name>A0ABV6YLN6_UNCEI</name>
<gene>
    <name evidence="1" type="ORF">ACFL6M_06530</name>
</gene>
<evidence type="ECO:0000313" key="2">
    <source>
        <dbReference type="Proteomes" id="UP001593833"/>
    </source>
</evidence>
<dbReference type="EMBL" id="JBHPKH010000101">
    <property type="protein sequence ID" value="MFC1573239.1"/>
    <property type="molecule type" value="Genomic_DNA"/>
</dbReference>
<reference evidence="1 2" key="1">
    <citation type="submission" date="2024-09" db="EMBL/GenBank/DDBJ databases">
        <authorList>
            <person name="D'Angelo T."/>
        </authorList>
    </citation>
    <scope>NUCLEOTIDE SEQUENCE [LARGE SCALE GENOMIC DNA]</scope>
    <source>
        <strain evidence="1">SAG AM-320-E07</strain>
    </source>
</reference>
<feature type="non-terminal residue" evidence="1">
    <location>
        <position position="1"/>
    </location>
</feature>
<dbReference type="InterPro" id="IPR008965">
    <property type="entry name" value="CBM2/CBM3_carb-bd_dom_sf"/>
</dbReference>
<dbReference type="Gene3D" id="2.60.40.680">
    <property type="match status" value="1"/>
</dbReference>
<protein>
    <recommendedName>
        <fullName evidence="3">FlgD Ig-like domain-containing protein</fullName>
    </recommendedName>
</protein>
<organism evidence="1 2">
    <name type="scientific">Eiseniibacteriota bacterium</name>
    <dbReference type="NCBI Taxonomy" id="2212470"/>
    <lineage>
        <taxon>Bacteria</taxon>
        <taxon>Candidatus Eiseniibacteriota</taxon>
    </lineage>
</organism>
<keyword evidence="2" id="KW-1185">Reference proteome</keyword>
<dbReference type="Proteomes" id="UP001593833">
    <property type="component" value="Unassembled WGS sequence"/>
</dbReference>
<proteinExistence type="predicted"/>
<sequence length="309" mass="33031">VGNVETAPATADASTIVEVNLPGGVSVSINPPLTCVGYGQEFDVYIWVDVAGSGFDSYQAVIGFDSTAVEYVSAQPDTLIYNLCHSEWWQDSETDTATVFISHAAMCGGDTLTGPGALASITFRARWQTAPSEITFDLVRFFNAGLLVDVITHDGHVEVVADTLECVGACCLSGETCQAITEVECQSLSGEFLGYGVSCDPNPCTGQGIVLDEPRPNNTTVLWGPRPNPLSSGTMLRYQAPQGRVVRLEICDVLGRRVRQLAEGVATGAAQTFPWDGRNDQGVRVDSGVYLCRLAVDSVVKCQRVVVLR</sequence>
<evidence type="ECO:0008006" key="3">
    <source>
        <dbReference type="Google" id="ProtNLM"/>
    </source>
</evidence>
<evidence type="ECO:0000313" key="1">
    <source>
        <dbReference type="EMBL" id="MFC1573239.1"/>
    </source>
</evidence>
<comment type="caution">
    <text evidence="1">The sequence shown here is derived from an EMBL/GenBank/DDBJ whole genome shotgun (WGS) entry which is preliminary data.</text>
</comment>
<dbReference type="Gene3D" id="2.60.40.4070">
    <property type="match status" value="1"/>
</dbReference>